<feature type="compositionally biased region" description="Low complexity" evidence="1">
    <location>
        <begin position="422"/>
        <end position="441"/>
    </location>
</feature>
<feature type="compositionally biased region" description="Polar residues" evidence="1">
    <location>
        <begin position="1"/>
        <end position="10"/>
    </location>
</feature>
<dbReference type="AlphaFoldDB" id="V2Y6A7"/>
<comment type="caution">
    <text evidence="2">The sequence shown here is derived from an EMBL/GenBank/DDBJ whole genome shotgun (WGS) entry which is preliminary data.</text>
</comment>
<reference evidence="2 3" key="1">
    <citation type="journal article" date="2014" name="BMC Genomics">
        <title>Genome and secretome analysis of the hemibiotrophic fungal pathogen, Moniliophthora roreri, which causes frosty pod rot disease of cacao: mechanisms of the biotrophic and necrotrophic phases.</title>
        <authorList>
            <person name="Meinhardt L.W."/>
            <person name="Costa G.G.L."/>
            <person name="Thomazella D.P.T."/>
            <person name="Teixeira P.J.P.L."/>
            <person name="Carazzolle M.F."/>
            <person name="Schuster S.C."/>
            <person name="Carlson J.E."/>
            <person name="Guiltinan M.J."/>
            <person name="Mieczkowski P."/>
            <person name="Farmer A."/>
            <person name="Ramaraj T."/>
            <person name="Crozier J."/>
            <person name="Davis R.E."/>
            <person name="Shao J."/>
            <person name="Melnick R.L."/>
            <person name="Pereira G.A.G."/>
            <person name="Bailey B.A."/>
        </authorList>
    </citation>
    <scope>NUCLEOTIDE SEQUENCE [LARGE SCALE GENOMIC DNA]</scope>
    <source>
        <strain evidence="2 3">MCA 2997</strain>
    </source>
</reference>
<keyword evidence="3" id="KW-1185">Reference proteome</keyword>
<feature type="region of interest" description="Disordered" evidence="1">
    <location>
        <begin position="421"/>
        <end position="444"/>
    </location>
</feature>
<organism evidence="2 3">
    <name type="scientific">Moniliophthora roreri (strain MCA 2997)</name>
    <name type="common">Cocoa frosty pod rot fungus</name>
    <name type="synonym">Crinipellis roreri</name>
    <dbReference type="NCBI Taxonomy" id="1381753"/>
    <lineage>
        <taxon>Eukaryota</taxon>
        <taxon>Fungi</taxon>
        <taxon>Dikarya</taxon>
        <taxon>Basidiomycota</taxon>
        <taxon>Agaricomycotina</taxon>
        <taxon>Agaricomycetes</taxon>
        <taxon>Agaricomycetidae</taxon>
        <taxon>Agaricales</taxon>
        <taxon>Marasmiineae</taxon>
        <taxon>Marasmiaceae</taxon>
        <taxon>Moniliophthora</taxon>
    </lineage>
</organism>
<accession>V2Y6A7</accession>
<feature type="region of interest" description="Disordered" evidence="1">
    <location>
        <begin position="1"/>
        <end position="32"/>
    </location>
</feature>
<feature type="region of interest" description="Disordered" evidence="1">
    <location>
        <begin position="200"/>
        <end position="350"/>
    </location>
</feature>
<protein>
    <submittedName>
        <fullName evidence="2">Uncharacterized protein</fullName>
    </submittedName>
</protein>
<name>V2Y6A7_MONRO</name>
<feature type="compositionally biased region" description="Low complexity" evidence="1">
    <location>
        <begin position="336"/>
        <end position="346"/>
    </location>
</feature>
<proteinExistence type="predicted"/>
<sequence>MSSQQTTSSNLHDRPLPPPPVHTENPEQVHYTGPFCPSPFELLYLVNTGEHDDALRLGTEASPVHRITVDGLIRLREQRAALDHIIQETNTYSANLAYNATAGAAGGLVLQGPVTVPSPRVFAMQIQTAQNFGWHTQPTSSEFDEQRNWPVSSMTEFPLSPPQALVYLGHLIEPDSQPPFIPQNDSPPPLQVLPPLFTQTPQVPLATTPPTMNPSSSNTSHHPSLVVPQCMPPPSASEPQPLVIQAPRPSNPIWRASTPPRFRDATTATPPPRYRSVPTEHSTPSSSRSGLLLPPTKIPLSRSLANRQPTLIPPRTLIRDPTTRSVWDDDDLVEASSSEPSSSPTSNDDMTDEVYEYLSALCAEWRTTAAETARATVVKFAGRLRLVTSLEIVVSNDGREELLGTTLPSAHHLLEMISTGVTPTPSSTEMENSSETTAATENAEENYEWVYSGRQESFREVTLSDGTVARLEFRP</sequence>
<dbReference type="Proteomes" id="UP000017559">
    <property type="component" value="Unassembled WGS sequence"/>
</dbReference>
<dbReference type="EMBL" id="AWSO01000823">
    <property type="protein sequence ID" value="ESK87189.1"/>
    <property type="molecule type" value="Genomic_DNA"/>
</dbReference>
<dbReference type="HOGENOM" id="CLU_014088_0_0_1"/>
<evidence type="ECO:0000313" key="2">
    <source>
        <dbReference type="EMBL" id="ESK87189.1"/>
    </source>
</evidence>
<dbReference type="KEGG" id="mrr:Moror_5860"/>
<gene>
    <name evidence="2" type="ORF">Moror_5860</name>
</gene>
<evidence type="ECO:0000256" key="1">
    <source>
        <dbReference type="SAM" id="MobiDB-lite"/>
    </source>
</evidence>
<feature type="compositionally biased region" description="Low complexity" evidence="1">
    <location>
        <begin position="208"/>
        <end position="224"/>
    </location>
</feature>
<feature type="compositionally biased region" description="Low complexity" evidence="1">
    <location>
        <begin position="282"/>
        <end position="295"/>
    </location>
</feature>
<evidence type="ECO:0000313" key="3">
    <source>
        <dbReference type="Proteomes" id="UP000017559"/>
    </source>
</evidence>